<dbReference type="GO" id="GO:0004190">
    <property type="term" value="F:aspartic-type endopeptidase activity"/>
    <property type="evidence" value="ECO:0007669"/>
    <property type="project" value="UniProtKB-KW"/>
</dbReference>
<feature type="region of interest" description="Disordered" evidence="16">
    <location>
        <begin position="146"/>
        <end position="166"/>
    </location>
</feature>
<dbReference type="GO" id="GO:0015074">
    <property type="term" value="P:DNA integration"/>
    <property type="evidence" value="ECO:0007669"/>
    <property type="project" value="UniProtKB-KW"/>
</dbReference>
<dbReference type="InterPro" id="IPR041373">
    <property type="entry name" value="RT_RNaseH"/>
</dbReference>
<dbReference type="GO" id="GO:0004519">
    <property type="term" value="F:endonuclease activity"/>
    <property type="evidence" value="ECO:0007669"/>
    <property type="project" value="UniProtKB-KW"/>
</dbReference>
<keyword evidence="4" id="KW-0540">Nuclease</keyword>
<dbReference type="Gene3D" id="1.10.340.70">
    <property type="match status" value="1"/>
</dbReference>
<evidence type="ECO:0000256" key="6">
    <source>
        <dbReference type="ARBA" id="ARBA00022750"/>
    </source>
</evidence>
<keyword evidence="14" id="KW-0238">DNA-binding</keyword>
<evidence type="ECO:0000256" key="1">
    <source>
        <dbReference type="ARBA" id="ARBA00022670"/>
    </source>
</evidence>
<dbReference type="SUPFAM" id="SSF54160">
    <property type="entry name" value="Chromo domain-like"/>
    <property type="match status" value="1"/>
</dbReference>
<dbReference type="SUPFAM" id="SSF53098">
    <property type="entry name" value="Ribonuclease H-like"/>
    <property type="match status" value="1"/>
</dbReference>
<organism evidence="18 19">
    <name type="scientific">Agaricus bisporus var. burnettii</name>
    <dbReference type="NCBI Taxonomy" id="192524"/>
    <lineage>
        <taxon>Eukaryota</taxon>
        <taxon>Fungi</taxon>
        <taxon>Dikarya</taxon>
        <taxon>Basidiomycota</taxon>
        <taxon>Agaricomycotina</taxon>
        <taxon>Agaricomycetes</taxon>
        <taxon>Agaricomycetidae</taxon>
        <taxon>Agaricales</taxon>
        <taxon>Agaricineae</taxon>
        <taxon>Agaricaceae</taxon>
        <taxon>Agaricus</taxon>
    </lineage>
</organism>
<dbReference type="SUPFAM" id="SSF56672">
    <property type="entry name" value="DNA/RNA polymerases"/>
    <property type="match status" value="1"/>
</dbReference>
<proteinExistence type="predicted"/>
<keyword evidence="7" id="KW-0255">Endonuclease</keyword>
<keyword evidence="12" id="KW-0695">RNA-directed DNA polymerase</keyword>
<dbReference type="GO" id="GO:0003887">
    <property type="term" value="F:DNA-directed DNA polymerase activity"/>
    <property type="evidence" value="ECO:0007669"/>
    <property type="project" value="UniProtKB-KW"/>
</dbReference>
<evidence type="ECO:0000313" key="18">
    <source>
        <dbReference type="EMBL" id="KAF7777847.1"/>
    </source>
</evidence>
<dbReference type="Pfam" id="PF24626">
    <property type="entry name" value="SH3_Tf2-1"/>
    <property type="match status" value="1"/>
</dbReference>
<dbReference type="GO" id="GO:0003964">
    <property type="term" value="F:RNA-directed DNA polymerase activity"/>
    <property type="evidence" value="ECO:0007669"/>
    <property type="project" value="UniProtKB-KW"/>
</dbReference>
<keyword evidence="5" id="KW-0479">Metal-binding</keyword>
<dbReference type="CDD" id="cd00024">
    <property type="entry name" value="CD_CSD"/>
    <property type="match status" value="1"/>
</dbReference>
<evidence type="ECO:0000256" key="5">
    <source>
        <dbReference type="ARBA" id="ARBA00022723"/>
    </source>
</evidence>
<evidence type="ECO:0000256" key="8">
    <source>
        <dbReference type="ARBA" id="ARBA00022801"/>
    </source>
</evidence>
<keyword evidence="3" id="KW-0548">Nucleotidyltransferase</keyword>
<dbReference type="Proteomes" id="UP000629468">
    <property type="component" value="Unassembled WGS sequence"/>
</dbReference>
<dbReference type="Pfam" id="PF17917">
    <property type="entry name" value="RT_RNaseH"/>
    <property type="match status" value="1"/>
</dbReference>
<feature type="compositionally biased region" description="Basic and acidic residues" evidence="16">
    <location>
        <begin position="198"/>
        <end position="230"/>
    </location>
</feature>
<dbReference type="InterPro" id="IPR016197">
    <property type="entry name" value="Chromo-like_dom_sf"/>
</dbReference>
<feature type="compositionally biased region" description="Low complexity" evidence="16">
    <location>
        <begin position="913"/>
        <end position="927"/>
    </location>
</feature>
<keyword evidence="13" id="KW-0239">DNA-directed DNA polymerase</keyword>
<evidence type="ECO:0000256" key="4">
    <source>
        <dbReference type="ARBA" id="ARBA00022722"/>
    </source>
</evidence>
<evidence type="ECO:0000256" key="7">
    <source>
        <dbReference type="ARBA" id="ARBA00022759"/>
    </source>
</evidence>
<keyword evidence="9" id="KW-0460">Magnesium</keyword>
<feature type="region of interest" description="Disordered" evidence="16">
    <location>
        <begin position="895"/>
        <end position="969"/>
    </location>
</feature>
<dbReference type="InterPro" id="IPR012337">
    <property type="entry name" value="RNaseH-like_sf"/>
</dbReference>
<dbReference type="GO" id="GO:0006508">
    <property type="term" value="P:proteolysis"/>
    <property type="evidence" value="ECO:0007669"/>
    <property type="project" value="UniProtKB-KW"/>
</dbReference>
<dbReference type="InterPro" id="IPR043502">
    <property type="entry name" value="DNA/RNA_pol_sf"/>
</dbReference>
<keyword evidence="11" id="KW-0229">DNA integration</keyword>
<evidence type="ECO:0000256" key="2">
    <source>
        <dbReference type="ARBA" id="ARBA00022679"/>
    </source>
</evidence>
<dbReference type="InterPro" id="IPR050951">
    <property type="entry name" value="Retrovirus_Pol_polyprotein"/>
</dbReference>
<feature type="compositionally biased region" description="Basic and acidic residues" evidence="16">
    <location>
        <begin position="941"/>
        <end position="954"/>
    </location>
</feature>
<dbReference type="InterPro" id="IPR056924">
    <property type="entry name" value="SH3_Tf2-1"/>
</dbReference>
<feature type="region of interest" description="Disordered" evidence="16">
    <location>
        <begin position="198"/>
        <end position="273"/>
    </location>
</feature>
<keyword evidence="8" id="KW-0378">Hydrolase</keyword>
<dbReference type="FunFam" id="1.10.340.70:FF:000001">
    <property type="entry name" value="Retrovirus-related Pol polyprotein from transposon gypsy-like Protein"/>
    <property type="match status" value="1"/>
</dbReference>
<feature type="compositionally biased region" description="Basic residues" evidence="16">
    <location>
        <begin position="231"/>
        <end position="240"/>
    </location>
</feature>
<dbReference type="PROSITE" id="PS50994">
    <property type="entry name" value="INTEGRASE"/>
    <property type="match status" value="1"/>
</dbReference>
<dbReference type="Gene3D" id="2.40.50.40">
    <property type="match status" value="1"/>
</dbReference>
<evidence type="ECO:0000313" key="19">
    <source>
        <dbReference type="Proteomes" id="UP000629468"/>
    </source>
</evidence>
<keyword evidence="15" id="KW-0233">DNA recombination</keyword>
<dbReference type="GO" id="GO:0005634">
    <property type="term" value="C:nucleus"/>
    <property type="evidence" value="ECO:0007669"/>
    <property type="project" value="UniProtKB-ARBA"/>
</dbReference>
<evidence type="ECO:0000256" key="10">
    <source>
        <dbReference type="ARBA" id="ARBA00022884"/>
    </source>
</evidence>
<dbReference type="InterPro" id="IPR041588">
    <property type="entry name" value="Integrase_H2C2"/>
</dbReference>
<protein>
    <recommendedName>
        <fullName evidence="17">Integrase catalytic domain-containing protein</fullName>
    </recommendedName>
</protein>
<dbReference type="GO" id="GO:0006310">
    <property type="term" value="P:DNA recombination"/>
    <property type="evidence" value="ECO:0007669"/>
    <property type="project" value="UniProtKB-KW"/>
</dbReference>
<evidence type="ECO:0000256" key="13">
    <source>
        <dbReference type="ARBA" id="ARBA00022932"/>
    </source>
</evidence>
<dbReference type="EMBL" id="JABXXO010000005">
    <property type="protein sequence ID" value="KAF7777847.1"/>
    <property type="molecule type" value="Genomic_DNA"/>
</dbReference>
<dbReference type="GO" id="GO:0003677">
    <property type="term" value="F:DNA binding"/>
    <property type="evidence" value="ECO:0007669"/>
    <property type="project" value="UniProtKB-KW"/>
</dbReference>
<evidence type="ECO:0000256" key="14">
    <source>
        <dbReference type="ARBA" id="ARBA00023125"/>
    </source>
</evidence>
<dbReference type="InterPro" id="IPR036397">
    <property type="entry name" value="RNaseH_sf"/>
</dbReference>
<gene>
    <name evidence="18" type="ORF">Agabi119p4_3919</name>
</gene>
<dbReference type="CDD" id="cd09274">
    <property type="entry name" value="RNase_HI_RT_Ty3"/>
    <property type="match status" value="1"/>
</dbReference>
<reference evidence="18 19" key="1">
    <citation type="journal article" name="Sci. Rep.">
        <title>Telomere-to-telomere assembled and centromere annotated genomes of the two main subspecies of the button mushroom Agaricus bisporus reveal especially polymorphic chromosome ends.</title>
        <authorList>
            <person name="Sonnenberg A.S.M."/>
            <person name="Sedaghat-Telgerd N."/>
            <person name="Lavrijssen B."/>
            <person name="Ohm R.A."/>
            <person name="Hendrickx P.M."/>
            <person name="Scholtmeijer K."/>
            <person name="Baars J.J.P."/>
            <person name="van Peer A."/>
        </authorList>
    </citation>
    <scope>NUCLEOTIDE SEQUENCE [LARGE SCALE GENOMIC DNA]</scope>
    <source>
        <strain evidence="18 19">H119_p4</strain>
    </source>
</reference>
<feature type="domain" description="Integrase catalytic" evidence="17">
    <location>
        <begin position="391"/>
        <end position="550"/>
    </location>
</feature>
<evidence type="ECO:0000256" key="15">
    <source>
        <dbReference type="ARBA" id="ARBA00023172"/>
    </source>
</evidence>
<evidence type="ECO:0000259" key="17">
    <source>
        <dbReference type="PROSITE" id="PS50994"/>
    </source>
</evidence>
<evidence type="ECO:0000256" key="11">
    <source>
        <dbReference type="ARBA" id="ARBA00022908"/>
    </source>
</evidence>
<dbReference type="GO" id="GO:0003723">
    <property type="term" value="F:RNA binding"/>
    <property type="evidence" value="ECO:0007669"/>
    <property type="project" value="UniProtKB-KW"/>
</dbReference>
<keyword evidence="6" id="KW-0064">Aspartyl protease</keyword>
<keyword evidence="1" id="KW-0645">Protease</keyword>
<dbReference type="GO" id="GO:0046872">
    <property type="term" value="F:metal ion binding"/>
    <property type="evidence" value="ECO:0007669"/>
    <property type="project" value="UniProtKB-KW"/>
</dbReference>
<dbReference type="PANTHER" id="PTHR37984">
    <property type="entry name" value="PROTEIN CBG26694"/>
    <property type="match status" value="1"/>
</dbReference>
<feature type="region of interest" description="Disordered" evidence="16">
    <location>
        <begin position="1423"/>
        <end position="1506"/>
    </location>
</feature>
<evidence type="ECO:0000256" key="3">
    <source>
        <dbReference type="ARBA" id="ARBA00022695"/>
    </source>
</evidence>
<keyword evidence="2" id="KW-0808">Transferase</keyword>
<sequence length="1506" mass="173055">MIKHICCKTPVLKPIDPKLKQPIWVICDASKTGVGAMYGQGSSWNSCRPAGFMSKKFTPAQQNYAVHEMETLAILEALMKWEDKLVGYPIHVITDHKALEFFKSQSQLSRRQHRWNEYLSRFDFDITYVKGENNKVADCLSRYFEGDSEGENSRTSDYVNADKRLDPEAEDLPTQRVFEVEQRIVELRAFREQVVRRSKRLQEKREEREKEAELLKTHQNTEEVGRNPHNKERKKKGGKRILKDDEPHQQTLGDVLLDRSHDAPPQEMSDTTTERIKQLYHSERLFKDVVTNPLEHPSFQLQDGLLYLPNARNDLALCLPQERQIITQVIEDAHNIIGHFGEAKTADYIRRWFWWPRMAKDIREFCRTCETCQRSKTSNQKPKGKLHALPVPIKPWDSIGMDFVGPFPESRGFNYLWTVICRMTSMVHLIPVNTTNTADELSWIYMRDIVRLHGLPKSVVSDRDSKFTSQWWKGVHKLLGAKLLMSTSFHPQTDGQTERANRSIGQILRAVVSHDQRNWVDKLPLTEFAINASISDTTGYAPFELNSGYMPSMIKEIRPDEYVPKGIKAFAENALWNLAEAHDAIIEARVHQSATANKRRGDDPTLKEGDQVYLSTKNLSLPKGRTQKLCPKFIGPFKIAKAVEGKSTYTLQLPPALLKRRIHPTFHVSLLRPYYPSDDNMFPCRNKPEPYDFGTSDDHEWYVDEIRGHRWKEAALEFEIRWTTGDTTWEPLNNCKDLSALDRYLRIHGVEEADRLPKKRDKAKTGHMDTVYQLRVLEVKDKPSHPTLMPAYPRRNHGDQPRSSNLSSIRGRGGIPTQPSSIGPSRHPRRIAALYSVQTQVRERLQQIGIEGLPVITNAREADKIALIINEILDQVELLETRNKQLEERVQMMRRRDEDEMEFESESATLGLPPTTTNSSTSSRANTPNPPSLLSRISTESTDRENNPRNDHSRSTLRYGPDIHIRPIGPRDTEQISLDRQLEDTTEISEEKMGNQGPIPAIWGTTMRQGRIERSNGMRGMLSVRAHYSVTNNTVFVAENALRASQHEAQLNEPFPVPDDNMVYAVAPRGLPRTPQEAKDLIHLIHSPRTQWSLRSEAYLLLEELKSVAEKVHRRFWDRTMRWIMDASEFDFDEEWKRMPDTPQDLPLPHHDFSGIVDESTGRRRTKKPPRDDKILNVDHLASHLLSQRNPGTANYTHGIIIDHLLRVDRSTVFAYGLSRILTDAKSSDHEARRRFTRAFALLTALPGLYREVAYSVGAGLTYQSGPDVIIHPVILERQDVFTLDINTVIQVLLDNRIDPPWIDHCYTYGYQMLTYLYGYNVVDREFLGQIDDERIRRLRNHGEPPVISEWAGWRWPSPEDYQRVTHQFYTAAAQGKPDPRRASEWREVGEPLTLPGIEGRAEDPAMELNLISVPELPRPPTHLYSIRLPDPINRLTTGRSSDTSRDSSESSEDEPVLIHSSSPLRLPGTGNGDDISMTPRNHRALSLTIRRSRSESPTPRRNRAN</sequence>
<evidence type="ECO:0000256" key="12">
    <source>
        <dbReference type="ARBA" id="ARBA00022918"/>
    </source>
</evidence>
<dbReference type="PANTHER" id="PTHR37984:SF5">
    <property type="entry name" value="PROTEIN NYNRIN-LIKE"/>
    <property type="match status" value="1"/>
</dbReference>
<evidence type="ECO:0000256" key="9">
    <source>
        <dbReference type="ARBA" id="ARBA00022842"/>
    </source>
</evidence>
<name>A0A8H7KIK4_AGABI</name>
<accession>A0A8H7KIK4</accession>
<keyword evidence="10" id="KW-0694">RNA-binding</keyword>
<dbReference type="InterPro" id="IPR001584">
    <property type="entry name" value="Integrase_cat-core"/>
</dbReference>
<evidence type="ECO:0000256" key="16">
    <source>
        <dbReference type="SAM" id="MobiDB-lite"/>
    </source>
</evidence>
<dbReference type="Gene3D" id="3.30.420.10">
    <property type="entry name" value="Ribonuclease H-like superfamily/Ribonuclease H"/>
    <property type="match status" value="1"/>
</dbReference>
<comment type="caution">
    <text evidence="18">The sequence shown here is derived from an EMBL/GenBank/DDBJ whole genome shotgun (WGS) entry which is preliminary data.</text>
</comment>
<feature type="region of interest" description="Disordered" evidence="16">
    <location>
        <begin position="1141"/>
        <end position="1173"/>
    </location>
</feature>
<feature type="region of interest" description="Disordered" evidence="16">
    <location>
        <begin position="783"/>
        <end position="826"/>
    </location>
</feature>
<dbReference type="Pfam" id="PF17921">
    <property type="entry name" value="Integrase_H2C2"/>
    <property type="match status" value="1"/>
</dbReference>